<dbReference type="InterPro" id="IPR017441">
    <property type="entry name" value="Protein_kinase_ATP_BS"/>
</dbReference>
<dbReference type="AlphaFoldDB" id="A0AAV5KQK8"/>
<keyword evidence="2" id="KW-0597">Phosphoprotein</keyword>
<dbReference type="Pfam" id="PF00069">
    <property type="entry name" value="Pkinase"/>
    <property type="match status" value="1"/>
</dbReference>
<evidence type="ECO:0000256" key="6">
    <source>
        <dbReference type="ARBA" id="ARBA00022741"/>
    </source>
</evidence>
<comment type="caution">
    <text evidence="19">The sequence shown here is derived from an EMBL/GenBank/DDBJ whole genome shotgun (WGS) entry which is preliminary data.</text>
</comment>
<keyword evidence="9" id="KW-1133">Transmembrane helix</keyword>
<keyword evidence="11" id="KW-1015">Disulfide bond</keyword>
<keyword evidence="3" id="KW-0808">Transferase</keyword>
<evidence type="ECO:0000256" key="1">
    <source>
        <dbReference type="ARBA" id="ARBA00004479"/>
    </source>
</evidence>
<evidence type="ECO:0000256" key="14">
    <source>
        <dbReference type="ARBA" id="ARBA00047951"/>
    </source>
</evidence>
<evidence type="ECO:0000256" key="13">
    <source>
        <dbReference type="ARBA" id="ARBA00047558"/>
    </source>
</evidence>
<organism evidence="19 20">
    <name type="scientific">Rubroshorea leprosula</name>
    <dbReference type="NCBI Taxonomy" id="152421"/>
    <lineage>
        <taxon>Eukaryota</taxon>
        <taxon>Viridiplantae</taxon>
        <taxon>Streptophyta</taxon>
        <taxon>Embryophyta</taxon>
        <taxon>Tracheophyta</taxon>
        <taxon>Spermatophyta</taxon>
        <taxon>Magnoliopsida</taxon>
        <taxon>eudicotyledons</taxon>
        <taxon>Gunneridae</taxon>
        <taxon>Pentapetalae</taxon>
        <taxon>rosids</taxon>
        <taxon>malvids</taxon>
        <taxon>Malvales</taxon>
        <taxon>Dipterocarpaceae</taxon>
        <taxon>Rubroshorea</taxon>
    </lineage>
</organism>
<keyword evidence="12" id="KW-0325">Glycoprotein</keyword>
<accession>A0AAV5KQK8</accession>
<evidence type="ECO:0000313" key="19">
    <source>
        <dbReference type="EMBL" id="GKV26904.1"/>
    </source>
</evidence>
<protein>
    <recommendedName>
        <fullName evidence="18">Protein kinase domain-containing protein</fullName>
    </recommendedName>
</protein>
<proteinExistence type="inferred from homology"/>
<evidence type="ECO:0000256" key="7">
    <source>
        <dbReference type="ARBA" id="ARBA00022777"/>
    </source>
</evidence>
<feature type="chain" id="PRO_5044011455" description="Protein kinase domain-containing protein" evidence="17">
    <location>
        <begin position="24"/>
        <end position="363"/>
    </location>
</feature>
<gene>
    <name evidence="19" type="ORF">SLEP1_g36118</name>
</gene>
<evidence type="ECO:0000256" key="2">
    <source>
        <dbReference type="ARBA" id="ARBA00022553"/>
    </source>
</evidence>
<dbReference type="PROSITE" id="PS00107">
    <property type="entry name" value="PROTEIN_KINASE_ATP"/>
    <property type="match status" value="1"/>
</dbReference>
<dbReference type="FunFam" id="3.30.200.20:FF:001332">
    <property type="entry name" value="Wall-associated receptor kinase-like 10"/>
    <property type="match status" value="1"/>
</dbReference>
<dbReference type="InterPro" id="IPR008271">
    <property type="entry name" value="Ser/Thr_kinase_AS"/>
</dbReference>
<dbReference type="SUPFAM" id="SSF56112">
    <property type="entry name" value="Protein kinase-like (PK-like)"/>
    <property type="match status" value="1"/>
</dbReference>
<feature type="binding site" evidence="15">
    <location>
        <position position="250"/>
    </location>
    <ligand>
        <name>ATP</name>
        <dbReference type="ChEBI" id="CHEBI:30616"/>
    </ligand>
</feature>
<keyword evidence="7" id="KW-0418">Kinase</keyword>
<evidence type="ECO:0000256" key="8">
    <source>
        <dbReference type="ARBA" id="ARBA00022840"/>
    </source>
</evidence>
<evidence type="ECO:0000256" key="10">
    <source>
        <dbReference type="ARBA" id="ARBA00023136"/>
    </source>
</evidence>
<keyword evidence="10" id="KW-0472">Membrane</keyword>
<keyword evidence="16" id="KW-0723">Serine/threonine-protein kinase</keyword>
<evidence type="ECO:0000256" key="4">
    <source>
        <dbReference type="ARBA" id="ARBA00022692"/>
    </source>
</evidence>
<dbReference type="GO" id="GO:0005886">
    <property type="term" value="C:plasma membrane"/>
    <property type="evidence" value="ECO:0007669"/>
    <property type="project" value="TreeGrafter"/>
</dbReference>
<keyword evidence="4" id="KW-0812">Transmembrane</keyword>
<dbReference type="PANTHER" id="PTHR27005:SF515">
    <property type="entry name" value="WALL-ASSOCIATED RECEPTOR KINASE-LIKE 10-RELATED"/>
    <property type="match status" value="1"/>
</dbReference>
<comment type="subcellular location">
    <subcellularLocation>
        <location evidence="1">Membrane</location>
        <topology evidence="1">Single-pass type I membrane protein</topology>
    </subcellularLocation>
</comment>
<dbReference type="SMART" id="SM00220">
    <property type="entry name" value="S_TKc"/>
    <property type="match status" value="1"/>
</dbReference>
<name>A0AAV5KQK8_9ROSI</name>
<reference evidence="19 20" key="1">
    <citation type="journal article" date="2021" name="Commun. Biol.">
        <title>The genome of Shorea leprosula (Dipterocarpaceae) highlights the ecological relevance of drought in aseasonal tropical rainforests.</title>
        <authorList>
            <person name="Ng K.K.S."/>
            <person name="Kobayashi M.J."/>
            <person name="Fawcett J.A."/>
            <person name="Hatakeyama M."/>
            <person name="Paape T."/>
            <person name="Ng C.H."/>
            <person name="Ang C.C."/>
            <person name="Tnah L.H."/>
            <person name="Lee C.T."/>
            <person name="Nishiyama T."/>
            <person name="Sese J."/>
            <person name="O'Brien M.J."/>
            <person name="Copetti D."/>
            <person name="Mohd Noor M.I."/>
            <person name="Ong R.C."/>
            <person name="Putra M."/>
            <person name="Sireger I.Z."/>
            <person name="Indrioko S."/>
            <person name="Kosugi Y."/>
            <person name="Izuno A."/>
            <person name="Isagi Y."/>
            <person name="Lee S.L."/>
            <person name="Shimizu K.K."/>
        </authorList>
    </citation>
    <scope>NUCLEOTIDE SEQUENCE [LARGE SCALE GENOMIC DNA]</scope>
    <source>
        <strain evidence="19">214</strain>
    </source>
</reference>
<evidence type="ECO:0000259" key="18">
    <source>
        <dbReference type="PROSITE" id="PS50011"/>
    </source>
</evidence>
<evidence type="ECO:0000256" key="11">
    <source>
        <dbReference type="ARBA" id="ARBA00023157"/>
    </source>
</evidence>
<evidence type="ECO:0000256" key="3">
    <source>
        <dbReference type="ARBA" id="ARBA00022679"/>
    </source>
</evidence>
<keyword evidence="6 15" id="KW-0547">Nucleotide-binding</keyword>
<evidence type="ECO:0000256" key="17">
    <source>
        <dbReference type="SAM" id="SignalP"/>
    </source>
</evidence>
<comment type="catalytic activity">
    <reaction evidence="14">
        <text>L-threonyl-[protein] + ATP = O-phospho-L-threonyl-[protein] + ADP + H(+)</text>
        <dbReference type="Rhea" id="RHEA:46608"/>
        <dbReference type="Rhea" id="RHEA-COMP:11060"/>
        <dbReference type="Rhea" id="RHEA-COMP:11605"/>
        <dbReference type="ChEBI" id="CHEBI:15378"/>
        <dbReference type="ChEBI" id="CHEBI:30013"/>
        <dbReference type="ChEBI" id="CHEBI:30616"/>
        <dbReference type="ChEBI" id="CHEBI:61977"/>
        <dbReference type="ChEBI" id="CHEBI:456216"/>
    </reaction>
</comment>
<feature type="domain" description="Protein kinase" evidence="18">
    <location>
        <begin position="222"/>
        <end position="363"/>
    </location>
</feature>
<dbReference type="InterPro" id="IPR025287">
    <property type="entry name" value="WAK_GUB"/>
</dbReference>
<dbReference type="GO" id="GO:0007166">
    <property type="term" value="P:cell surface receptor signaling pathway"/>
    <property type="evidence" value="ECO:0007669"/>
    <property type="project" value="InterPro"/>
</dbReference>
<dbReference type="GO" id="GO:0030247">
    <property type="term" value="F:polysaccharide binding"/>
    <property type="evidence" value="ECO:0007669"/>
    <property type="project" value="InterPro"/>
</dbReference>
<dbReference type="PROSITE" id="PS00108">
    <property type="entry name" value="PROTEIN_KINASE_ST"/>
    <property type="match status" value="1"/>
</dbReference>
<keyword evidence="8 15" id="KW-0067">ATP-binding</keyword>
<dbReference type="Proteomes" id="UP001054252">
    <property type="component" value="Unassembled WGS sequence"/>
</dbReference>
<comment type="similarity">
    <text evidence="16">Belongs to the protein kinase superfamily.</text>
</comment>
<evidence type="ECO:0000256" key="12">
    <source>
        <dbReference type="ARBA" id="ARBA00023180"/>
    </source>
</evidence>
<sequence length="363" mass="41268">MMIIMRTSIFAFLQLLMIESAVGQALVKAGYKERCGNVSIPYSFGIRADCYMHKGFEVSCNKTSNPPTTLLTSIETQVLYFSLDHGIVNVQMPIISQQCSVSLKLLDFSGNPFMSYKKRMSLPPEGYVPAVLDWVITDEDASQLAYRYDHAFNCSQFNGTIANSSFFYNTSSLPPMPLNTSRRCFVIRDFKATLTYLMDVKILTNAMNPGTFFTVVGTQYMQIRNRILGQGGYGIVYKGMLVDGRIVAVKMSKGLHKEKVKEFINEAVILTQINHRNIVKLLGCYLETEVPLLVYEFISNRTLFQYRHDQNEDFPLTWERRVMTVAEVVGALSYLHSAASIPIYHRDVKYSNILLDEKHRAIV</sequence>
<keyword evidence="5 17" id="KW-0732">Signal</keyword>
<comment type="catalytic activity">
    <reaction evidence="13">
        <text>L-seryl-[protein] + ATP = O-phospho-L-seryl-[protein] + ADP + H(+)</text>
        <dbReference type="Rhea" id="RHEA:17989"/>
        <dbReference type="Rhea" id="RHEA-COMP:9863"/>
        <dbReference type="Rhea" id="RHEA-COMP:11604"/>
        <dbReference type="ChEBI" id="CHEBI:15378"/>
        <dbReference type="ChEBI" id="CHEBI:29999"/>
        <dbReference type="ChEBI" id="CHEBI:30616"/>
        <dbReference type="ChEBI" id="CHEBI:83421"/>
        <dbReference type="ChEBI" id="CHEBI:456216"/>
    </reaction>
</comment>
<dbReference type="InterPro" id="IPR045274">
    <property type="entry name" value="WAK-like"/>
</dbReference>
<dbReference type="Pfam" id="PF13947">
    <property type="entry name" value="GUB_WAK_bind"/>
    <property type="match status" value="1"/>
</dbReference>
<dbReference type="PANTHER" id="PTHR27005">
    <property type="entry name" value="WALL-ASSOCIATED RECEPTOR KINASE-LIKE 21"/>
    <property type="match status" value="1"/>
</dbReference>
<dbReference type="Gene3D" id="1.10.510.10">
    <property type="entry name" value="Transferase(Phosphotransferase) domain 1"/>
    <property type="match status" value="1"/>
</dbReference>
<dbReference type="GO" id="GO:0005524">
    <property type="term" value="F:ATP binding"/>
    <property type="evidence" value="ECO:0007669"/>
    <property type="project" value="UniProtKB-UniRule"/>
</dbReference>
<evidence type="ECO:0000256" key="9">
    <source>
        <dbReference type="ARBA" id="ARBA00022989"/>
    </source>
</evidence>
<dbReference type="EMBL" id="BPVZ01000073">
    <property type="protein sequence ID" value="GKV26904.1"/>
    <property type="molecule type" value="Genomic_DNA"/>
</dbReference>
<dbReference type="PROSITE" id="PS50011">
    <property type="entry name" value="PROTEIN_KINASE_DOM"/>
    <property type="match status" value="1"/>
</dbReference>
<evidence type="ECO:0000313" key="20">
    <source>
        <dbReference type="Proteomes" id="UP001054252"/>
    </source>
</evidence>
<evidence type="ECO:0000256" key="5">
    <source>
        <dbReference type="ARBA" id="ARBA00022729"/>
    </source>
</evidence>
<dbReference type="GO" id="GO:0004674">
    <property type="term" value="F:protein serine/threonine kinase activity"/>
    <property type="evidence" value="ECO:0007669"/>
    <property type="project" value="UniProtKB-KW"/>
</dbReference>
<feature type="signal peptide" evidence="17">
    <location>
        <begin position="1"/>
        <end position="23"/>
    </location>
</feature>
<evidence type="ECO:0000256" key="15">
    <source>
        <dbReference type="PROSITE-ProRule" id="PRU10141"/>
    </source>
</evidence>
<dbReference type="InterPro" id="IPR000719">
    <property type="entry name" value="Prot_kinase_dom"/>
</dbReference>
<dbReference type="InterPro" id="IPR011009">
    <property type="entry name" value="Kinase-like_dom_sf"/>
</dbReference>
<evidence type="ECO:0000256" key="16">
    <source>
        <dbReference type="RuleBase" id="RU000304"/>
    </source>
</evidence>
<keyword evidence="20" id="KW-1185">Reference proteome</keyword>